<dbReference type="EMBL" id="JH600070">
    <property type="protein sequence ID" value="EIJ42551.1"/>
    <property type="molecule type" value="Genomic_DNA"/>
</dbReference>
<accession>I3CG08</accession>
<dbReference type="STRING" id="395493.BegalDRAFT_1673"/>
<name>I3CG08_9GAMM</name>
<reference evidence="1 2" key="1">
    <citation type="submission" date="2011-11" db="EMBL/GenBank/DDBJ databases">
        <title>Improved High-Quality Draft sequence of Beggiatoa alba B18lD.</title>
        <authorList>
            <consortium name="US DOE Joint Genome Institute"/>
            <person name="Lucas S."/>
            <person name="Han J."/>
            <person name="Lapidus A."/>
            <person name="Cheng J.-F."/>
            <person name="Goodwin L."/>
            <person name="Pitluck S."/>
            <person name="Peters L."/>
            <person name="Mikhailova N."/>
            <person name="Held B."/>
            <person name="Detter J.C."/>
            <person name="Han C."/>
            <person name="Tapia R."/>
            <person name="Land M."/>
            <person name="Hauser L."/>
            <person name="Kyrpides N."/>
            <person name="Ivanova N."/>
            <person name="Pagani I."/>
            <person name="Samuel K."/>
            <person name="Teske A."/>
            <person name="Mueller J."/>
            <person name="Woyke T."/>
        </authorList>
    </citation>
    <scope>NUCLEOTIDE SEQUENCE [LARGE SCALE GENOMIC DNA]</scope>
    <source>
        <strain evidence="1 2">B18LD</strain>
    </source>
</reference>
<protein>
    <recommendedName>
        <fullName evidence="3">STAS domain-containing protein</fullName>
    </recommendedName>
</protein>
<dbReference type="OrthoDB" id="9805711at2"/>
<organism evidence="1 2">
    <name type="scientific">Beggiatoa alba B18LD</name>
    <dbReference type="NCBI Taxonomy" id="395493"/>
    <lineage>
        <taxon>Bacteria</taxon>
        <taxon>Pseudomonadati</taxon>
        <taxon>Pseudomonadota</taxon>
        <taxon>Gammaproteobacteria</taxon>
        <taxon>Thiotrichales</taxon>
        <taxon>Thiotrichaceae</taxon>
        <taxon>Beggiatoa</taxon>
    </lineage>
</organism>
<evidence type="ECO:0008006" key="3">
    <source>
        <dbReference type="Google" id="ProtNLM"/>
    </source>
</evidence>
<dbReference type="AlphaFoldDB" id="I3CG08"/>
<sequence>MEINAKDYCIRYDANSKTIVFQGILMLRGSKEYEGVLQLLRDIAEQSESLTLDLRDLKMLNSSGINTLTRFVIETRDKQKSQLCMVGYEEIAWHEMLFNNLQRLMPNLQSQLLSSTTSNL</sequence>
<dbReference type="Proteomes" id="UP000005744">
    <property type="component" value="Unassembled WGS sequence"/>
</dbReference>
<dbReference type="HOGENOM" id="CLU_136789_0_0_6"/>
<dbReference type="eggNOG" id="COG5439">
    <property type="taxonomic scope" value="Bacteria"/>
</dbReference>
<keyword evidence="2" id="KW-1185">Reference proteome</keyword>
<dbReference type="InterPro" id="IPR036513">
    <property type="entry name" value="STAS_dom_sf"/>
</dbReference>
<dbReference type="NCBIfam" id="NF047705">
    <property type="entry name" value="slr1659_superfam"/>
    <property type="match status" value="1"/>
</dbReference>
<proteinExistence type="predicted"/>
<evidence type="ECO:0000313" key="1">
    <source>
        <dbReference type="EMBL" id="EIJ42551.1"/>
    </source>
</evidence>
<gene>
    <name evidence="1" type="ORF">BegalDRAFT_1673</name>
</gene>
<evidence type="ECO:0000313" key="2">
    <source>
        <dbReference type="Proteomes" id="UP000005744"/>
    </source>
</evidence>
<dbReference type="RefSeq" id="WP_002685590.1">
    <property type="nucleotide sequence ID" value="NZ_JH600070.1"/>
</dbReference>
<dbReference type="SUPFAM" id="SSF52091">
    <property type="entry name" value="SpoIIaa-like"/>
    <property type="match status" value="1"/>
</dbReference>